<evidence type="ECO:0000313" key="2">
    <source>
        <dbReference type="Proteomes" id="UP000821865"/>
    </source>
</evidence>
<protein>
    <submittedName>
        <fullName evidence="1">Uncharacterized protein</fullName>
    </submittedName>
</protein>
<dbReference type="Proteomes" id="UP000821865">
    <property type="component" value="Chromosome 8"/>
</dbReference>
<keyword evidence="2" id="KW-1185">Reference proteome</keyword>
<dbReference type="EMBL" id="CM023477">
    <property type="protein sequence ID" value="KAH7937204.1"/>
    <property type="molecule type" value="Genomic_DNA"/>
</dbReference>
<accession>A0ACB8C8K2</accession>
<gene>
    <name evidence="1" type="ORF">HPB49_008680</name>
</gene>
<organism evidence="1 2">
    <name type="scientific">Dermacentor silvarum</name>
    <name type="common">Tick</name>
    <dbReference type="NCBI Taxonomy" id="543639"/>
    <lineage>
        <taxon>Eukaryota</taxon>
        <taxon>Metazoa</taxon>
        <taxon>Ecdysozoa</taxon>
        <taxon>Arthropoda</taxon>
        <taxon>Chelicerata</taxon>
        <taxon>Arachnida</taxon>
        <taxon>Acari</taxon>
        <taxon>Parasitiformes</taxon>
        <taxon>Ixodida</taxon>
        <taxon>Ixodoidea</taxon>
        <taxon>Ixodidae</taxon>
        <taxon>Rhipicephalinae</taxon>
        <taxon>Dermacentor</taxon>
    </lineage>
</organism>
<comment type="caution">
    <text evidence="1">The sequence shown here is derived from an EMBL/GenBank/DDBJ whole genome shotgun (WGS) entry which is preliminary data.</text>
</comment>
<reference evidence="1" key="1">
    <citation type="submission" date="2020-05" db="EMBL/GenBank/DDBJ databases">
        <title>Large-scale comparative analyses of tick genomes elucidate their genetic diversity and vector capacities.</title>
        <authorList>
            <person name="Jia N."/>
            <person name="Wang J."/>
            <person name="Shi W."/>
            <person name="Du L."/>
            <person name="Sun Y."/>
            <person name="Zhan W."/>
            <person name="Jiang J."/>
            <person name="Wang Q."/>
            <person name="Zhang B."/>
            <person name="Ji P."/>
            <person name="Sakyi L.B."/>
            <person name="Cui X."/>
            <person name="Yuan T."/>
            <person name="Jiang B."/>
            <person name="Yang W."/>
            <person name="Lam T.T.-Y."/>
            <person name="Chang Q."/>
            <person name="Ding S."/>
            <person name="Wang X."/>
            <person name="Zhu J."/>
            <person name="Ruan X."/>
            <person name="Zhao L."/>
            <person name="Wei J."/>
            <person name="Que T."/>
            <person name="Du C."/>
            <person name="Cheng J."/>
            <person name="Dai P."/>
            <person name="Han X."/>
            <person name="Huang E."/>
            <person name="Gao Y."/>
            <person name="Liu J."/>
            <person name="Shao H."/>
            <person name="Ye R."/>
            <person name="Li L."/>
            <person name="Wei W."/>
            <person name="Wang X."/>
            <person name="Wang C."/>
            <person name="Yang T."/>
            <person name="Huo Q."/>
            <person name="Li W."/>
            <person name="Guo W."/>
            <person name="Chen H."/>
            <person name="Zhou L."/>
            <person name="Ni X."/>
            <person name="Tian J."/>
            <person name="Zhou Y."/>
            <person name="Sheng Y."/>
            <person name="Liu T."/>
            <person name="Pan Y."/>
            <person name="Xia L."/>
            <person name="Li J."/>
            <person name="Zhao F."/>
            <person name="Cao W."/>
        </authorList>
    </citation>
    <scope>NUCLEOTIDE SEQUENCE</scope>
    <source>
        <strain evidence="1">Dsil-2018</strain>
    </source>
</reference>
<name>A0ACB8C8K2_DERSI</name>
<sequence>MAKALHTVPNLSPTFYADDITLWTTIGNAGATEETLQAGSNMVAAHAATVGLACSPTKSELLILRPPKCRTDQGPPPKIQVTLDGAPIPEVEKMQILGILLQSNGKNTATITKLNAIVHQTMRLIRRIANRHKGMREHDTGVAS</sequence>
<proteinExistence type="predicted"/>
<evidence type="ECO:0000313" key="1">
    <source>
        <dbReference type="EMBL" id="KAH7937204.1"/>
    </source>
</evidence>